<dbReference type="Gene3D" id="1.10.3730.20">
    <property type="match status" value="1"/>
</dbReference>
<keyword evidence="1" id="KW-1133">Transmembrane helix</keyword>
<organism evidence="3 4">
    <name type="scientific">Loktanella salsilacus</name>
    <dbReference type="NCBI Taxonomy" id="195913"/>
    <lineage>
        <taxon>Bacteria</taxon>
        <taxon>Pseudomonadati</taxon>
        <taxon>Pseudomonadota</taxon>
        <taxon>Alphaproteobacteria</taxon>
        <taxon>Rhodobacterales</taxon>
        <taxon>Roseobacteraceae</taxon>
        <taxon>Loktanella</taxon>
    </lineage>
</organism>
<reference evidence="3 4" key="1">
    <citation type="submission" date="2016-10" db="EMBL/GenBank/DDBJ databases">
        <authorList>
            <person name="de Groot N.N."/>
        </authorList>
    </citation>
    <scope>NUCLEOTIDE SEQUENCE [LARGE SCALE GENOMIC DNA]</scope>
    <source>
        <strain evidence="3 4">DSM 16199</strain>
    </source>
</reference>
<proteinExistence type="predicted"/>
<feature type="transmembrane region" description="Helical" evidence="1">
    <location>
        <begin position="152"/>
        <end position="171"/>
    </location>
</feature>
<evidence type="ECO:0000256" key="1">
    <source>
        <dbReference type="SAM" id="Phobius"/>
    </source>
</evidence>
<dbReference type="AlphaFoldDB" id="A0A1I4EME1"/>
<feature type="transmembrane region" description="Helical" evidence="1">
    <location>
        <begin position="89"/>
        <end position="121"/>
    </location>
</feature>
<evidence type="ECO:0000313" key="4">
    <source>
        <dbReference type="Proteomes" id="UP000199550"/>
    </source>
</evidence>
<dbReference type="RefSeq" id="WP_245754175.1">
    <property type="nucleotide sequence ID" value="NZ_FOTF01000007.1"/>
</dbReference>
<dbReference type="Proteomes" id="UP000199550">
    <property type="component" value="Unassembled WGS sequence"/>
</dbReference>
<keyword evidence="1" id="KW-0472">Membrane</keyword>
<dbReference type="PANTHER" id="PTHR22911:SF135">
    <property type="entry name" value="BLR4310 PROTEIN"/>
    <property type="match status" value="1"/>
</dbReference>
<dbReference type="InterPro" id="IPR000620">
    <property type="entry name" value="EamA_dom"/>
</dbReference>
<feature type="domain" description="EamA" evidence="2">
    <location>
        <begin position="157"/>
        <end position="287"/>
    </location>
</feature>
<evidence type="ECO:0000313" key="3">
    <source>
        <dbReference type="EMBL" id="SFL06918.1"/>
    </source>
</evidence>
<dbReference type="PANTHER" id="PTHR22911">
    <property type="entry name" value="ACYL-MALONYL CONDENSING ENZYME-RELATED"/>
    <property type="match status" value="1"/>
</dbReference>
<sequence>MIDTAIARKADLIGSAFMVLAMALFAVEDAFIKTAALTLPIGQVLILFGLGGACVFAALLRLNGMALFVPDVLSRPMRIRAVFEVTGRLFYVLAIAMIPLSAATVILQATPLVVVAGAAIVFGETVGWRRWTAIIVGLIGVIIIIQPGTDSFSALSLLAIIGMFGFAGRDLASRAAPASIGTLRLGLYGFCAVIVAGALYTLWEGAGVIRPTLLAALSLLGAVGAGVAAYASLMKAMRTGDVSAVTPFRYTRLLFGIGIGTLLFGERLTTATWAGSALIVLSGLFIMWRGKKAAAQT</sequence>
<feature type="transmembrane region" description="Helical" evidence="1">
    <location>
        <begin position="44"/>
        <end position="69"/>
    </location>
</feature>
<evidence type="ECO:0000259" key="2">
    <source>
        <dbReference type="Pfam" id="PF00892"/>
    </source>
</evidence>
<feature type="transmembrane region" description="Helical" evidence="1">
    <location>
        <begin position="270"/>
        <end position="288"/>
    </location>
</feature>
<keyword evidence="1" id="KW-0812">Transmembrane</keyword>
<dbReference type="STRING" id="195913.SAMN04488004_10766"/>
<feature type="transmembrane region" description="Helical" evidence="1">
    <location>
        <begin position="245"/>
        <end position="264"/>
    </location>
</feature>
<protein>
    <submittedName>
        <fullName evidence="3">EamA-like transporter family protein</fullName>
    </submittedName>
</protein>
<feature type="transmembrane region" description="Helical" evidence="1">
    <location>
        <begin position="209"/>
        <end position="233"/>
    </location>
</feature>
<feature type="transmembrane region" description="Helical" evidence="1">
    <location>
        <begin position="128"/>
        <end position="146"/>
    </location>
</feature>
<dbReference type="SUPFAM" id="SSF103481">
    <property type="entry name" value="Multidrug resistance efflux transporter EmrE"/>
    <property type="match status" value="2"/>
</dbReference>
<feature type="domain" description="EamA" evidence="2">
    <location>
        <begin position="13"/>
        <end position="145"/>
    </location>
</feature>
<feature type="transmembrane region" description="Helical" evidence="1">
    <location>
        <begin position="183"/>
        <end position="203"/>
    </location>
</feature>
<dbReference type="Pfam" id="PF00892">
    <property type="entry name" value="EamA"/>
    <property type="match status" value="2"/>
</dbReference>
<accession>A0A1I4EME1</accession>
<dbReference type="EMBL" id="FOTF01000007">
    <property type="protein sequence ID" value="SFL06918.1"/>
    <property type="molecule type" value="Genomic_DNA"/>
</dbReference>
<gene>
    <name evidence="3" type="ORF">SAMN04488004_10766</name>
</gene>
<keyword evidence="4" id="KW-1185">Reference proteome</keyword>
<feature type="transmembrane region" description="Helical" evidence="1">
    <location>
        <begin position="12"/>
        <end position="32"/>
    </location>
</feature>
<name>A0A1I4EME1_9RHOB</name>
<dbReference type="InterPro" id="IPR037185">
    <property type="entry name" value="EmrE-like"/>
</dbReference>
<dbReference type="GO" id="GO:0016020">
    <property type="term" value="C:membrane"/>
    <property type="evidence" value="ECO:0007669"/>
    <property type="project" value="InterPro"/>
</dbReference>